<evidence type="ECO:0000313" key="2">
    <source>
        <dbReference type="EMBL" id="RNA33687.1"/>
    </source>
</evidence>
<feature type="region of interest" description="Disordered" evidence="1">
    <location>
        <begin position="88"/>
        <end position="110"/>
    </location>
</feature>
<gene>
    <name evidence="2" type="ORF">BpHYR1_017585</name>
</gene>
<dbReference type="STRING" id="10195.A0A3M7SDF9"/>
<dbReference type="Proteomes" id="UP000276133">
    <property type="component" value="Unassembled WGS sequence"/>
</dbReference>
<dbReference type="InterPro" id="IPR019324">
    <property type="entry name" value="MPP6"/>
</dbReference>
<dbReference type="PANTHER" id="PTHR13582:SF0">
    <property type="entry name" value="M-PHASE PHOSPHOPROTEIN 6"/>
    <property type="match status" value="1"/>
</dbReference>
<evidence type="ECO:0000313" key="3">
    <source>
        <dbReference type="Proteomes" id="UP000276133"/>
    </source>
</evidence>
<dbReference type="Pfam" id="PF10175">
    <property type="entry name" value="MPP6"/>
    <property type="match status" value="1"/>
</dbReference>
<reference evidence="2 3" key="1">
    <citation type="journal article" date="2018" name="Sci. Rep.">
        <title>Genomic signatures of local adaptation to the degree of environmental predictability in rotifers.</title>
        <authorList>
            <person name="Franch-Gras L."/>
            <person name="Hahn C."/>
            <person name="Garcia-Roger E.M."/>
            <person name="Carmona M.J."/>
            <person name="Serra M."/>
            <person name="Gomez A."/>
        </authorList>
    </citation>
    <scope>NUCLEOTIDE SEQUENCE [LARGE SCALE GENOMIC DNA]</scope>
    <source>
        <strain evidence="2">HYR1</strain>
    </source>
</reference>
<dbReference type="EMBL" id="REGN01001598">
    <property type="protein sequence ID" value="RNA33687.1"/>
    <property type="molecule type" value="Genomic_DNA"/>
</dbReference>
<comment type="caution">
    <text evidence="2">The sequence shown here is derived from an EMBL/GenBank/DDBJ whole genome shotgun (WGS) entry which is preliminary data.</text>
</comment>
<feature type="compositionally biased region" description="Basic and acidic residues" evidence="1">
    <location>
        <begin position="88"/>
        <end position="102"/>
    </location>
</feature>
<dbReference type="PANTHER" id="PTHR13582">
    <property type="entry name" value="M-PHASE PHOSPHOPROTEIN 6"/>
    <property type="match status" value="1"/>
</dbReference>
<sequence>MKTKMKLSSNVLQMKFMKRTAIERQEELAFEEQQRQIDDEHWYLDIDKEKKVESNVGSVIVESSYSIFDGVGFGRMSFNGFNPQIEKLMKPTDEESKQKSDSDEKEINDEEMAEHFSNSLETTINKKFVAKRFFKQTKGPKAKRLAT</sequence>
<dbReference type="OrthoDB" id="20403at2759"/>
<name>A0A3M7SDF9_BRAPC</name>
<proteinExistence type="predicted"/>
<dbReference type="GO" id="GO:0000460">
    <property type="term" value="P:maturation of 5.8S rRNA"/>
    <property type="evidence" value="ECO:0007669"/>
    <property type="project" value="TreeGrafter"/>
</dbReference>
<organism evidence="2 3">
    <name type="scientific">Brachionus plicatilis</name>
    <name type="common">Marine rotifer</name>
    <name type="synonym">Brachionus muelleri</name>
    <dbReference type="NCBI Taxonomy" id="10195"/>
    <lineage>
        <taxon>Eukaryota</taxon>
        <taxon>Metazoa</taxon>
        <taxon>Spiralia</taxon>
        <taxon>Gnathifera</taxon>
        <taxon>Rotifera</taxon>
        <taxon>Eurotatoria</taxon>
        <taxon>Monogononta</taxon>
        <taxon>Pseudotrocha</taxon>
        <taxon>Ploima</taxon>
        <taxon>Brachionidae</taxon>
        <taxon>Brachionus</taxon>
    </lineage>
</organism>
<keyword evidence="3" id="KW-1185">Reference proteome</keyword>
<protein>
    <submittedName>
        <fullName evidence="2">M-phase phospho 6</fullName>
    </submittedName>
</protein>
<accession>A0A3M7SDF9</accession>
<evidence type="ECO:0000256" key="1">
    <source>
        <dbReference type="SAM" id="MobiDB-lite"/>
    </source>
</evidence>
<dbReference type="AlphaFoldDB" id="A0A3M7SDF9"/>